<dbReference type="RefSeq" id="WP_184871742.1">
    <property type="nucleotide sequence ID" value="NZ_JACHEF010000001.1"/>
</dbReference>
<dbReference type="InterPro" id="IPR000477">
    <property type="entry name" value="RT_dom"/>
</dbReference>
<dbReference type="SUPFAM" id="SSF56672">
    <property type="entry name" value="DNA/RNA polymerases"/>
    <property type="match status" value="1"/>
</dbReference>
<dbReference type="CDD" id="cd01646">
    <property type="entry name" value="RT_Bac_retron_I"/>
    <property type="match status" value="1"/>
</dbReference>
<gene>
    <name evidence="2" type="ORF">HNQ71_001362</name>
</gene>
<feature type="domain" description="Reverse transcriptase" evidence="1">
    <location>
        <begin position="1"/>
        <end position="332"/>
    </location>
</feature>
<reference evidence="2 3" key="1">
    <citation type="submission" date="2020-08" db="EMBL/GenBank/DDBJ databases">
        <title>Genomic Encyclopedia of Type Strains, Phase IV (KMG-IV): sequencing the most valuable type-strain genomes for metagenomic binning, comparative biology and taxonomic classification.</title>
        <authorList>
            <person name="Goeker M."/>
        </authorList>
    </citation>
    <scope>NUCLEOTIDE SEQUENCE [LARGE SCALE GENOMIC DNA]</scope>
    <source>
        <strain evidence="2 3">DSM 100039</strain>
    </source>
</reference>
<dbReference type="InterPro" id="IPR043502">
    <property type="entry name" value="DNA/RNA_pol_sf"/>
</dbReference>
<accession>A0A841P798</accession>
<dbReference type="Proteomes" id="UP000556329">
    <property type="component" value="Unassembled WGS sequence"/>
</dbReference>
<evidence type="ECO:0000313" key="2">
    <source>
        <dbReference type="EMBL" id="MBB6408718.1"/>
    </source>
</evidence>
<dbReference type="Pfam" id="PF00078">
    <property type="entry name" value="RVT_1"/>
    <property type="match status" value="1"/>
</dbReference>
<name>A0A841P798_9HYPH</name>
<keyword evidence="3" id="KW-1185">Reference proteome</keyword>
<protein>
    <recommendedName>
        <fullName evidence="1">Reverse transcriptase domain-containing protein</fullName>
    </recommendedName>
</protein>
<comment type="caution">
    <text evidence="2">The sequence shown here is derived from an EMBL/GenBank/DDBJ whole genome shotgun (WGS) entry which is preliminary data.</text>
</comment>
<dbReference type="EMBL" id="JACHEF010000001">
    <property type="protein sequence ID" value="MBB6408718.1"/>
    <property type="molecule type" value="Genomic_DNA"/>
</dbReference>
<organism evidence="2 3">
    <name type="scientific">Mesorhizobium sangaii</name>
    <dbReference type="NCBI Taxonomy" id="505389"/>
    <lineage>
        <taxon>Bacteria</taxon>
        <taxon>Pseudomonadati</taxon>
        <taxon>Pseudomonadota</taxon>
        <taxon>Alphaproteobacteria</taxon>
        <taxon>Hyphomicrobiales</taxon>
        <taxon>Phyllobacteriaceae</taxon>
        <taxon>Mesorhizobium</taxon>
    </lineage>
</organism>
<proteinExistence type="predicted"/>
<sequence>MAKSAFQSHTFHTKRLASRRAAIEKVFSESSMDKVWKKYVRPGLRDQEVLDLHDYNDFHWDRKQIFTKLHTSLCSGRYIPQRSTPVSVEKKLGVTRTLVLPSPEDCIVLQCIVEDILPEALKKQPSSNSFFSRSHGFQDARFTFERDYIWFRRWAKFSNIRFEMISNHSYICVTDIANYFDNIDYSHLRNILSMLNNVEEVTLDILFSVLDRISWRPDYLPSPERSLPQVNFDAPRLLSHVYLYEVDAFLKGVTSNSFVRWVDDITVTASSIAAGKILLRDLDHLLLTRGLRLNAGKTQILSAVQARKFFHSDENKFLDDVKDRLNKYGHSSKRRQKLLGRVRTKFDEFRARPGYGHSEKIVKRYLSHFTATLDDHAVKFVAASVQSEPGLRENVFRYFEELGPRRDTFSSMRAYVLSDHVLDDASLMYIAKTLTAWHVKPNSRLHRDIRTLGQLIGGKAYAQRNPFFFVTSLWLLAKYGMRRHILPVIQDNIDIWTHSEFLARQVASTYGKFRFHREGEVVRQQLNQLRFASATSVLRSFDRVVELANAIRPEVRLYILNGRNLGTYSIPRFLICLHVLTCSKIDVTLRRKLKNEVLVYLNDPIYVKVINKIRI</sequence>
<evidence type="ECO:0000313" key="3">
    <source>
        <dbReference type="Proteomes" id="UP000556329"/>
    </source>
</evidence>
<evidence type="ECO:0000259" key="1">
    <source>
        <dbReference type="PROSITE" id="PS50878"/>
    </source>
</evidence>
<dbReference type="AlphaFoldDB" id="A0A841P798"/>
<dbReference type="PROSITE" id="PS50878">
    <property type="entry name" value="RT_POL"/>
    <property type="match status" value="1"/>
</dbReference>